<evidence type="ECO:0000313" key="7">
    <source>
        <dbReference type="EMBL" id="CAB4222324.1"/>
    </source>
</evidence>
<accession>A0A6J5PC41</accession>
<evidence type="ECO:0000313" key="5">
    <source>
        <dbReference type="EMBL" id="CAB4191638.1"/>
    </source>
</evidence>
<evidence type="ECO:0000313" key="8">
    <source>
        <dbReference type="EMBL" id="CAB5227457.1"/>
    </source>
</evidence>
<evidence type="ECO:0000313" key="6">
    <source>
        <dbReference type="EMBL" id="CAB4211906.1"/>
    </source>
</evidence>
<dbReference type="EMBL" id="LR797514">
    <property type="protein sequence ID" value="CAB4222324.1"/>
    <property type="molecule type" value="Genomic_DNA"/>
</dbReference>
<evidence type="ECO:0000313" key="1">
    <source>
        <dbReference type="EMBL" id="CAB4145932.1"/>
    </source>
</evidence>
<dbReference type="EMBL" id="LR796926">
    <property type="protein sequence ID" value="CAB4175892.1"/>
    <property type="molecule type" value="Genomic_DNA"/>
</dbReference>
<evidence type="ECO:0000313" key="4">
    <source>
        <dbReference type="EMBL" id="CAB4180989.1"/>
    </source>
</evidence>
<dbReference type="EMBL" id="LR797376">
    <property type="protein sequence ID" value="CAB4211906.1"/>
    <property type="molecule type" value="Genomic_DNA"/>
</dbReference>
<name>A0A6J5PC41_9CAUD</name>
<proteinExistence type="predicted"/>
<dbReference type="EMBL" id="LR796847">
    <property type="protein sequence ID" value="CAB4169439.1"/>
    <property type="molecule type" value="Genomic_DNA"/>
</dbReference>
<reference evidence="2" key="1">
    <citation type="submission" date="2020-05" db="EMBL/GenBank/DDBJ databases">
        <authorList>
            <person name="Chiriac C."/>
            <person name="Salcher M."/>
            <person name="Ghai R."/>
            <person name="Kavagutti S V."/>
        </authorList>
    </citation>
    <scope>NUCLEOTIDE SEQUENCE</scope>
</reference>
<dbReference type="EMBL" id="LR797018">
    <property type="protein sequence ID" value="CAB4180989.1"/>
    <property type="molecule type" value="Genomic_DNA"/>
</dbReference>
<sequence>MDLIHVYEVEVSFDILGENTPCVLSLDYFVCPIDKVTSQLSTDEFETVICGVSMSVDGISCPVPGWMLTTVYGNTQIYEVLMRDWQSHYAESDLNILMRVQ</sequence>
<protein>
    <submittedName>
        <fullName evidence="2">Uncharacterized protein</fullName>
    </submittedName>
</protein>
<evidence type="ECO:0000313" key="2">
    <source>
        <dbReference type="EMBL" id="CAB4169439.1"/>
    </source>
</evidence>
<gene>
    <name evidence="4" type="ORF">UFOVP1072_6</name>
    <name evidence="5" type="ORF">UFOVP1211_66</name>
    <name evidence="6" type="ORF">UFOVP1420_55</name>
    <name evidence="8" type="ORF">UFOVP1518_54</name>
    <name evidence="7" type="ORF">UFOVP1657_48</name>
    <name evidence="1" type="ORF">UFOVP475_67</name>
    <name evidence="2" type="ORF">UFOVP897_29</name>
    <name evidence="3" type="ORF">UFOVP984_67</name>
</gene>
<dbReference type="EMBL" id="LR798369">
    <property type="protein sequence ID" value="CAB5227457.1"/>
    <property type="molecule type" value="Genomic_DNA"/>
</dbReference>
<organism evidence="2">
    <name type="scientific">uncultured Caudovirales phage</name>
    <dbReference type="NCBI Taxonomy" id="2100421"/>
    <lineage>
        <taxon>Viruses</taxon>
        <taxon>Duplodnaviria</taxon>
        <taxon>Heunggongvirae</taxon>
        <taxon>Uroviricota</taxon>
        <taxon>Caudoviricetes</taxon>
        <taxon>Peduoviridae</taxon>
        <taxon>Maltschvirus</taxon>
        <taxon>Maltschvirus maltsch</taxon>
    </lineage>
</organism>
<dbReference type="EMBL" id="LR797171">
    <property type="protein sequence ID" value="CAB4191638.1"/>
    <property type="molecule type" value="Genomic_DNA"/>
</dbReference>
<evidence type="ECO:0000313" key="3">
    <source>
        <dbReference type="EMBL" id="CAB4175892.1"/>
    </source>
</evidence>
<dbReference type="EMBL" id="LR796460">
    <property type="protein sequence ID" value="CAB4145932.1"/>
    <property type="molecule type" value="Genomic_DNA"/>
</dbReference>